<dbReference type="PANTHER" id="PTHR43200:SF11">
    <property type="entry name" value="SAL2 PHOSPHATASE-RELATED"/>
    <property type="match status" value="1"/>
</dbReference>
<evidence type="ECO:0008006" key="8">
    <source>
        <dbReference type="Google" id="ProtNLM"/>
    </source>
</evidence>
<evidence type="ECO:0000256" key="2">
    <source>
        <dbReference type="ARBA" id="ARBA00009759"/>
    </source>
</evidence>
<dbReference type="GO" id="GO:0046872">
    <property type="term" value="F:metal ion binding"/>
    <property type="evidence" value="ECO:0007669"/>
    <property type="project" value="UniProtKB-KW"/>
</dbReference>
<dbReference type="Gene3D" id="3.30.540.10">
    <property type="entry name" value="Fructose-1,6-Bisphosphatase, subunit A, domain 1"/>
    <property type="match status" value="1"/>
</dbReference>
<dbReference type="Proteomes" id="UP000489600">
    <property type="component" value="Unassembled WGS sequence"/>
</dbReference>
<dbReference type="GO" id="GO:0008441">
    <property type="term" value="F:3'(2'),5'-bisphosphate nucleotidase activity"/>
    <property type="evidence" value="ECO:0007669"/>
    <property type="project" value="TreeGrafter"/>
</dbReference>
<organism evidence="6 7">
    <name type="scientific">Arabis nemorensis</name>
    <dbReference type="NCBI Taxonomy" id="586526"/>
    <lineage>
        <taxon>Eukaryota</taxon>
        <taxon>Viridiplantae</taxon>
        <taxon>Streptophyta</taxon>
        <taxon>Embryophyta</taxon>
        <taxon>Tracheophyta</taxon>
        <taxon>Spermatophyta</taxon>
        <taxon>Magnoliopsida</taxon>
        <taxon>eudicotyledons</taxon>
        <taxon>Gunneridae</taxon>
        <taxon>Pentapetalae</taxon>
        <taxon>rosids</taxon>
        <taxon>malvids</taxon>
        <taxon>Brassicales</taxon>
        <taxon>Brassicaceae</taxon>
        <taxon>Arabideae</taxon>
        <taxon>Arabis</taxon>
    </lineage>
</organism>
<dbReference type="InterPro" id="IPR051090">
    <property type="entry name" value="Inositol_monoP_superfamily"/>
</dbReference>
<comment type="caution">
    <text evidence="6">The sequence shown here is derived from an EMBL/GenBank/DDBJ whole genome shotgun (WGS) entry which is preliminary data.</text>
</comment>
<comment type="cofactor">
    <cofactor evidence="1">
        <name>Mg(2+)</name>
        <dbReference type="ChEBI" id="CHEBI:18420"/>
    </cofactor>
</comment>
<protein>
    <recommendedName>
        <fullName evidence="8">3'(2'),5'-bisphosphate nucleotidase</fullName>
    </recommendedName>
</protein>
<comment type="similarity">
    <text evidence="2">Belongs to the inositol monophosphatase superfamily.</text>
</comment>
<proteinExistence type="inferred from homology"/>
<evidence type="ECO:0000256" key="3">
    <source>
        <dbReference type="ARBA" id="ARBA00022723"/>
    </source>
</evidence>
<keyword evidence="3" id="KW-0479">Metal-binding</keyword>
<dbReference type="Pfam" id="PF00459">
    <property type="entry name" value="Inositol_P"/>
    <property type="match status" value="1"/>
</dbReference>
<evidence type="ECO:0000256" key="4">
    <source>
        <dbReference type="ARBA" id="ARBA00022801"/>
    </source>
</evidence>
<keyword evidence="5" id="KW-0460">Magnesium</keyword>
<evidence type="ECO:0000313" key="6">
    <source>
        <dbReference type="EMBL" id="VVB13780.1"/>
    </source>
</evidence>
<evidence type="ECO:0000256" key="5">
    <source>
        <dbReference type="ARBA" id="ARBA00022842"/>
    </source>
</evidence>
<dbReference type="GO" id="GO:0000103">
    <property type="term" value="P:sulfate assimilation"/>
    <property type="evidence" value="ECO:0007669"/>
    <property type="project" value="TreeGrafter"/>
</dbReference>
<keyword evidence="4" id="KW-0378">Hydrolase</keyword>
<reference evidence="6" key="1">
    <citation type="submission" date="2019-07" db="EMBL/GenBank/DDBJ databases">
        <authorList>
            <person name="Dittberner H."/>
        </authorList>
    </citation>
    <scope>NUCLEOTIDE SEQUENCE [LARGE SCALE GENOMIC DNA]</scope>
</reference>
<sequence length="241" mass="26317">MEDVRKAIDHGRSQGGSDGRHWILDQSMVLKGEHYAVALSLLVEGKLVLGVMACPNLANNKSSSDKTGCLFFATAGKGAYVQSLDGDSHSPEKVQVSNIENPEEATFVESSQQPIPIHSSIANNIFCLYLKLGIKALPLRIHSQVKYAALARGDAEIYLRFTLPGYRESIWNHAAGAIITTEAGGVVCDADGNPPDFSRGEHLYLKRGIVVSTKKLMPRLLEAIKESMKEEMHISETQLTL</sequence>
<name>A0A565CJ82_9BRAS</name>
<evidence type="ECO:0000313" key="7">
    <source>
        <dbReference type="Proteomes" id="UP000489600"/>
    </source>
</evidence>
<dbReference type="Gene3D" id="3.40.190.80">
    <property type="match status" value="1"/>
</dbReference>
<gene>
    <name evidence="6" type="ORF">ANE_LOCUS24224</name>
</gene>
<dbReference type="OrthoDB" id="411145at2759"/>
<dbReference type="AlphaFoldDB" id="A0A565CJ82"/>
<dbReference type="PANTHER" id="PTHR43200">
    <property type="entry name" value="PHOSPHATASE"/>
    <property type="match status" value="1"/>
</dbReference>
<dbReference type="SUPFAM" id="SSF56655">
    <property type="entry name" value="Carbohydrate phosphatase"/>
    <property type="match status" value="1"/>
</dbReference>
<dbReference type="EMBL" id="CABITT030000008">
    <property type="protein sequence ID" value="VVB13780.1"/>
    <property type="molecule type" value="Genomic_DNA"/>
</dbReference>
<dbReference type="InterPro" id="IPR000760">
    <property type="entry name" value="Inositol_monophosphatase-like"/>
</dbReference>
<accession>A0A565CJ82</accession>
<keyword evidence="7" id="KW-1185">Reference proteome</keyword>
<evidence type="ECO:0000256" key="1">
    <source>
        <dbReference type="ARBA" id="ARBA00001946"/>
    </source>
</evidence>